<keyword evidence="3" id="KW-1185">Reference proteome</keyword>
<dbReference type="STRING" id="1622118.Lupro_02680"/>
<reference evidence="3" key="1">
    <citation type="submission" date="2015-12" db="EMBL/GenBank/DDBJ databases">
        <title>Complete genome sequence of Lutibacter profundus strain LP1.</title>
        <authorList>
            <person name="Wissuwa J."/>
            <person name="Le Moine Bauer S."/>
            <person name="Stokke R."/>
            <person name="Dahle H."/>
            <person name="Steen I.H."/>
        </authorList>
    </citation>
    <scope>NUCLEOTIDE SEQUENCE [LARGE SCALE GENOMIC DNA]</scope>
    <source>
        <strain evidence="3">LP1</strain>
    </source>
</reference>
<feature type="transmembrane region" description="Helical" evidence="1">
    <location>
        <begin position="28"/>
        <end position="44"/>
    </location>
</feature>
<gene>
    <name evidence="2" type="ORF">Lupro_02680</name>
</gene>
<feature type="transmembrane region" description="Helical" evidence="1">
    <location>
        <begin position="56"/>
        <end position="85"/>
    </location>
</feature>
<dbReference type="AlphaFoldDB" id="A0A109RND4"/>
<evidence type="ECO:0000313" key="2">
    <source>
        <dbReference type="EMBL" id="AMC10222.1"/>
    </source>
</evidence>
<reference evidence="2 3" key="2">
    <citation type="journal article" date="2016" name="Int. J. Syst. Evol. Microbiol.">
        <title>Lutibacter profundi sp. nov., isolated from a deep-sea hydrothermal system on the Arctic Mid-Ocean Ridge and emended description of the genus Lutibacter.</title>
        <authorList>
            <person name="Le Moine Bauer S."/>
            <person name="Roalkvam I."/>
            <person name="Steen I.H."/>
            <person name="Dahle H."/>
        </authorList>
    </citation>
    <scope>NUCLEOTIDE SEQUENCE [LARGE SCALE GENOMIC DNA]</scope>
    <source>
        <strain evidence="2 3">LP1</strain>
    </source>
</reference>
<sequence>MADQETNKKTIDDYKKDYEYFTGKASEINRSLALGGIAIIWIFKTTSNNVTSIPDILILPLIWLVVALGLDLLQYIVGGIIWWIYYKFKESEVKKGKILADADIKAPSILPGIIHLIYWSKLTSTIIAYYFLFAFLYSKFIEPVSS</sequence>
<name>A0A109RND4_9FLAO</name>
<evidence type="ECO:0000313" key="3">
    <source>
        <dbReference type="Proteomes" id="UP000059672"/>
    </source>
</evidence>
<dbReference type="OrthoDB" id="1445998at2"/>
<accession>A0A109RND4</accession>
<keyword evidence="1" id="KW-1133">Transmembrane helix</keyword>
<proteinExistence type="predicted"/>
<evidence type="ECO:0000256" key="1">
    <source>
        <dbReference type="SAM" id="Phobius"/>
    </source>
</evidence>
<dbReference type="Proteomes" id="UP000059672">
    <property type="component" value="Chromosome"/>
</dbReference>
<dbReference type="KEGG" id="lut:Lupro_02680"/>
<dbReference type="EMBL" id="CP013355">
    <property type="protein sequence ID" value="AMC10222.1"/>
    <property type="molecule type" value="Genomic_DNA"/>
</dbReference>
<dbReference type="RefSeq" id="WP_068206055.1">
    <property type="nucleotide sequence ID" value="NZ_CP013355.1"/>
</dbReference>
<feature type="transmembrane region" description="Helical" evidence="1">
    <location>
        <begin position="116"/>
        <end position="137"/>
    </location>
</feature>
<organism evidence="2 3">
    <name type="scientific">Lutibacter profundi</name>
    <dbReference type="NCBI Taxonomy" id="1622118"/>
    <lineage>
        <taxon>Bacteria</taxon>
        <taxon>Pseudomonadati</taxon>
        <taxon>Bacteroidota</taxon>
        <taxon>Flavobacteriia</taxon>
        <taxon>Flavobacteriales</taxon>
        <taxon>Flavobacteriaceae</taxon>
        <taxon>Lutibacter</taxon>
    </lineage>
</organism>
<keyword evidence="1" id="KW-0472">Membrane</keyword>
<protein>
    <submittedName>
        <fullName evidence="2">Uncharacterized protein</fullName>
    </submittedName>
</protein>
<keyword evidence="1" id="KW-0812">Transmembrane</keyword>